<feature type="compositionally biased region" description="Basic and acidic residues" evidence="1">
    <location>
        <begin position="241"/>
        <end position="253"/>
    </location>
</feature>
<reference evidence="2" key="1">
    <citation type="submission" date="2021-12" db="EMBL/GenBank/DDBJ databases">
        <authorList>
            <person name="Zaccaron A."/>
            <person name="Stergiopoulos I."/>
        </authorList>
    </citation>
    <scope>NUCLEOTIDE SEQUENCE</scope>
    <source>
        <strain evidence="2">Race5_Kim</strain>
    </source>
</reference>
<reference evidence="2" key="2">
    <citation type="journal article" date="2022" name="Microb. Genom.">
        <title>A chromosome-scale genome assembly of the tomato pathogen Cladosporium fulvum reveals a compartmentalized genome architecture and the presence of a dispensable chromosome.</title>
        <authorList>
            <person name="Zaccaron A.Z."/>
            <person name="Chen L.H."/>
            <person name="Samaras A."/>
            <person name="Stergiopoulos I."/>
        </authorList>
    </citation>
    <scope>NUCLEOTIDE SEQUENCE</scope>
    <source>
        <strain evidence="2">Race5_Kim</strain>
    </source>
</reference>
<dbReference type="EMBL" id="CP090169">
    <property type="protein sequence ID" value="UJO20233.1"/>
    <property type="molecule type" value="Genomic_DNA"/>
</dbReference>
<dbReference type="KEGG" id="ffu:CLAFUR5_10557"/>
<dbReference type="OrthoDB" id="296767at2759"/>
<evidence type="ECO:0000313" key="2">
    <source>
        <dbReference type="EMBL" id="UJO20233.1"/>
    </source>
</evidence>
<feature type="region of interest" description="Disordered" evidence="1">
    <location>
        <begin position="1160"/>
        <end position="1183"/>
    </location>
</feature>
<dbReference type="OMA" id="KTCAYAF"/>
<keyword evidence="3" id="KW-1185">Reference proteome</keyword>
<feature type="region of interest" description="Disordered" evidence="1">
    <location>
        <begin position="69"/>
        <end position="279"/>
    </location>
</feature>
<evidence type="ECO:0000313" key="3">
    <source>
        <dbReference type="Proteomes" id="UP000756132"/>
    </source>
</evidence>
<dbReference type="AlphaFoldDB" id="A0A9Q8PD29"/>
<dbReference type="RefSeq" id="XP_047764599.1">
    <property type="nucleotide sequence ID" value="XM_047909705.1"/>
</dbReference>
<dbReference type="Proteomes" id="UP000756132">
    <property type="component" value="Chromosome 7"/>
</dbReference>
<proteinExistence type="predicted"/>
<feature type="compositionally biased region" description="Low complexity" evidence="1">
    <location>
        <begin position="191"/>
        <end position="201"/>
    </location>
</feature>
<dbReference type="PANTHER" id="PTHR37988:SF1">
    <property type="entry name" value="UPF0592 MEMBRANE PROTEIN C7D4.03C"/>
    <property type="match status" value="1"/>
</dbReference>
<dbReference type="Pfam" id="PF08578">
    <property type="entry name" value="DUF1765"/>
    <property type="match status" value="1"/>
</dbReference>
<dbReference type="PANTHER" id="PTHR37988">
    <property type="entry name" value="UPF0592 MEMBRANE PROTEIN C7D4.03C"/>
    <property type="match status" value="1"/>
</dbReference>
<gene>
    <name evidence="2" type="ORF">CLAFUR5_10557</name>
</gene>
<feature type="compositionally biased region" description="Basic residues" evidence="1">
    <location>
        <begin position="262"/>
        <end position="277"/>
    </location>
</feature>
<accession>A0A9Q8PD29</accession>
<feature type="compositionally biased region" description="Low complexity" evidence="1">
    <location>
        <begin position="93"/>
        <end position="106"/>
    </location>
</feature>
<protein>
    <submittedName>
        <fullName evidence="2">UPF0592 membrane protein</fullName>
    </submittedName>
</protein>
<feature type="region of interest" description="Disordered" evidence="1">
    <location>
        <begin position="977"/>
        <end position="1067"/>
    </location>
</feature>
<organism evidence="2 3">
    <name type="scientific">Passalora fulva</name>
    <name type="common">Tomato leaf mold</name>
    <name type="synonym">Cladosporium fulvum</name>
    <dbReference type="NCBI Taxonomy" id="5499"/>
    <lineage>
        <taxon>Eukaryota</taxon>
        <taxon>Fungi</taxon>
        <taxon>Dikarya</taxon>
        <taxon>Ascomycota</taxon>
        <taxon>Pezizomycotina</taxon>
        <taxon>Dothideomycetes</taxon>
        <taxon>Dothideomycetidae</taxon>
        <taxon>Mycosphaerellales</taxon>
        <taxon>Mycosphaerellaceae</taxon>
        <taxon>Fulvia</taxon>
    </lineage>
</organism>
<dbReference type="GeneID" id="71990435"/>
<evidence type="ECO:0000256" key="1">
    <source>
        <dbReference type="SAM" id="MobiDB-lite"/>
    </source>
</evidence>
<name>A0A9Q8PD29_PASFU</name>
<sequence length="1183" mass="131787">MASVATERINGHATEPQYQRAFERGRRGSRRQSASSGQATTVQRNNGELPRAASYTYMPAAKDQQYANPDVLEIKGFPLPEHPLKDDVDDSSTSDTSVPDSSSLSTPDEHDHAKALPQALEKVTELQKPPSASKRSSIESSIRQSGTSLESTRTASTTATTPGKTQHRPSVLSNKSFSRRFSKHSLQNSAPSTPSRSPSPTKQESAAGPGSISTVPEEAIPSDGRRKSLLSRTLTSRSARGTKERKESPHSGDEQDTEPSVKRRSTFLRKKTSRNKLTKVATNDVRASALPATAEHVVPVVPALPKSFSTDKLPNLRSSSPMSDRAAPMPRLVSSEKLHQPSPLSGVTRKKDELWNVFRTLEGDFTKFSSKTTSLKANVVRNSLMSFLRSYVDHPSNKTLRPEDLDRRVNILNKWWTGLVELLHGRNNQSISGTDRPVILDGIIGIMERPEWRLSPSPFCPLVERIRVTLSTGNRSNTSLGSAASDFLADSVHHNVRNIFVQNLSSQMAFVVDKMSMRNASASLVAFCGKACAYAFMFVPGMADVLVRLWEPPMDTLRRVLSENGIGKFDQMAEFAADIVANFPPALHQLEFTSLMKYMRKLRTPPPLPLGTSHVEWWGTWLNRWNGRESDLFYVFAKHFHILATDFLPSDSSKKERMCAPGMLLVHAQILANLDATIHREAAQNQQDSTALPAPTFDEMLGDPDAVATTLPLPPTNAVRPMAENRLVMLIRDFLSERTGDHPLARELFAQSFNDLLQAAARATSLFDHSACYVLMDFMEEALVILIRYEQLKYTEGPLLNQEFWQTVCRKMIESDNTMTEIRLYAFLFTVWNMFGKEWDRRTNLCLSLLLDPDVFESRFNHWCPMVRAYFMRLLCWRLGRHDGDDGDADLEMLETLQQRLQDTWSHYLHLRNAAEADQSLPPVTSPCNPAPGRRLLIVRTDNQATTGGSFLTFEGLLGDATMQKPAWRRTSEAAALLDGVDPRPDSSSSNGLDSDTDTPKGIGGFFRKMIGSKARSKSRGPAKEATKSKTTTPAAERPSPIIRTATDDPSVSNKACKADDTTKPAPQSQYRTLTFKFSLEFHPANKPMPPMRLFPPRLPPPAQQYLQSHSNKRYSIEGAMKAVEPRGESASRARYSGRALAEWTIVVGECHNFFERRKNEGAPSNKHVETPALGVEVFKRPS</sequence>
<dbReference type="InterPro" id="IPR013887">
    <property type="entry name" value="UPF0592"/>
</dbReference>
<feature type="region of interest" description="Disordered" evidence="1">
    <location>
        <begin position="1"/>
        <end position="56"/>
    </location>
</feature>
<feature type="compositionally biased region" description="Low complexity" evidence="1">
    <location>
        <begin position="131"/>
        <end position="161"/>
    </location>
</feature>